<evidence type="ECO:0000313" key="1">
    <source>
        <dbReference type="EMBL" id="CRL46906.1"/>
    </source>
</evidence>
<dbReference type="Proteomes" id="UP000245838">
    <property type="component" value="Plasmid psg2"/>
</dbReference>
<dbReference type="AlphaFoldDB" id="A0A193QP10"/>
<reference evidence="2" key="1">
    <citation type="submission" date="2015-05" db="EMBL/GenBank/DDBJ databases">
        <authorList>
            <person name="Goodhead I."/>
        </authorList>
    </citation>
    <scope>NUCLEOTIDE SEQUENCE [LARGE SCALE GENOMIC DNA]</scope>
    <source>
        <strain evidence="2">morsitans</strain>
        <plasmid evidence="2">psg2</plasmid>
    </source>
</reference>
<geneLocation type="plasmid" evidence="2">
    <name>psg2</name>
</geneLocation>
<accession>A0A193QP10</accession>
<name>A0A193QP10_SODGM</name>
<protein>
    <submittedName>
        <fullName evidence="1">Uncharacterized protein</fullName>
    </submittedName>
</protein>
<dbReference type="EMBL" id="LN854559">
    <property type="protein sequence ID" value="CRL46906.1"/>
    <property type="molecule type" value="Genomic_DNA"/>
</dbReference>
<organism evidence="1 2">
    <name type="scientific">Sodalis glossinidius (strain morsitans)</name>
    <dbReference type="NCBI Taxonomy" id="343509"/>
    <lineage>
        <taxon>Bacteria</taxon>
        <taxon>Pseudomonadati</taxon>
        <taxon>Pseudomonadota</taxon>
        <taxon>Gammaproteobacteria</taxon>
        <taxon>Enterobacterales</taxon>
        <taxon>Bruguierivoracaceae</taxon>
        <taxon>Sodalis</taxon>
    </lineage>
</organism>
<gene>
    <name evidence="1" type="ORF">SGGMMB4_05876</name>
</gene>
<evidence type="ECO:0000313" key="2">
    <source>
        <dbReference type="Proteomes" id="UP000245838"/>
    </source>
</evidence>
<sequence length="457" mass="52952">MYAYEDEEYNFYAEAHLPKIKSVADRKTGETVERKPHIHIFVPQRNLLSGKEMNPRGMAERQVAYFEAFQEYINKTYHLASPREHVRVDPTSATDVLSRYKGDDFRGRHQAFKKQLVRDVIDKAIFSRGDFYAHVASFGDTRVRHQGKDNEYLAVRLPGDEKFTNLKETIFQGDFIVRREFKSPLWIRRLSVTDCGNGLSGQKKSNMLARRRRLFDSVTRRRRLKRNLRSDLSAGRERRRNAVEYHTGKFAAIPGVPTVSASIHRAGYRIRPGMGGEDAFTLNMPPYARHPHQVTTIAQIQRRGTVLFGEEDRPLRSTAVSPVCRVMPKPDRNASFVAAYFLQRYEENQLHPAQRQDIRAIDTQFYAARRAIQCDERLTRNEKSQYVSILTFERLKVHLAIKHPTVPYEKEMPDMESADIRKLIKTPRILDNSISGVPPEDNAIPPARERFARLIQI</sequence>
<proteinExistence type="predicted"/>
<dbReference type="RefSeq" id="WP_243677293.1">
    <property type="nucleotide sequence ID" value="NZ_LN854559.1"/>
</dbReference>